<keyword evidence="3" id="KW-1185">Reference proteome</keyword>
<name>A0A2H3JVS3_WOLCO</name>
<feature type="region of interest" description="Disordered" evidence="1">
    <location>
        <begin position="771"/>
        <end position="821"/>
    </location>
</feature>
<dbReference type="EMBL" id="KB468053">
    <property type="protein sequence ID" value="PCH40257.1"/>
    <property type="molecule type" value="Genomic_DNA"/>
</dbReference>
<feature type="region of interest" description="Disordered" evidence="1">
    <location>
        <begin position="898"/>
        <end position="947"/>
    </location>
</feature>
<feature type="compositionally biased region" description="Basic and acidic residues" evidence="1">
    <location>
        <begin position="124"/>
        <end position="141"/>
    </location>
</feature>
<feature type="compositionally biased region" description="Basic and acidic residues" evidence="1">
    <location>
        <begin position="709"/>
        <end position="726"/>
    </location>
</feature>
<feature type="compositionally biased region" description="Polar residues" evidence="1">
    <location>
        <begin position="771"/>
        <end position="784"/>
    </location>
</feature>
<sequence length="1034" mass="111399">MSNGSYDKSSNAAKSRESFSDDAGGAADEGDADDGPAKVSTSRRRLQTAPADNTSALQRVKSLTERNRAVLDKLSSISRLSSQSLSLNKTQSSVPPPSATSSPSRATALRTRPKSTTNPLPIGRRLDPSHSGSETERETQRVSRHSRTPSDDLASTPHSRRAASRAATSQEGPSAHNSPAKVSSARRDRDRTPSPGPSRPLRNRTAMSGEGGSRASRRSDGQDVTAAALAAVASARSASALRKERERISSDIWEEAYRRTAENQANGEPSTPFRQHDLSGYGRTTPISPKGSRAVVEDSLRMSPRRAASTRVSTVRGSAVKTHSSKWQSEDLSIPGPIDEPSSAYMNGNDGYSTRRQVDSSGGLMMQTGGRSQTSEGIRSTGLSRQRDGGEDPFIGDAGVPDAMKRTRSSGPPSAWDHSGIQARTAGTSARVDDDGVGPPASRYEPRTPVATNRYSDRTSYPGSARPGTSMAALHHESTQLTPPRTAPPTLRQYKSTYALNEGASSLATGRDYSRHMADCSQSALGYNSRPPSPPLRSPEETGTMGGGRDHHGEHRRLLEKSFAVFESQINRLPPMDQTTMNTIPELFQSAQDLVQAMQKLNALLREGATKALDRQIEAQLSELVDRQTLVEVWRSVGTETRESMRASDEVVRNLATFLLGVARVVRETNAAHDRQQHLRTYSLDDDAPRSLRPESGLANGDITSSGRQSRETRRSWENRNDREPLSRLASRSRSRLRPGTSLADLRMGSATSSSEGIGVEAVGEHMPQTVHASTAVPGSSATRRLNAARERMTTPETAPTPTHSDSYSGYEPSPTPASRINRSAISDRTRALPPVSLPPSLSTLPSESLLSHTAHDVAETPSRRKASGNSNSTIRADAFNHVLKPSNATTAVSAHTVTTNGLSEHTSPRTPALSRSESSGSSRPSQNGVTISHPPPASVNTLNGLQQRDERSARLRLMSRSAVDESPVARLAAGAMDSPMSGDRTGRPESWRRTLDARARGSLDGAGDFISRTSTMQSIRKDRRRTVAEVFQR</sequence>
<feature type="compositionally biased region" description="Polar residues" evidence="1">
    <location>
        <begin position="344"/>
        <end position="355"/>
    </location>
</feature>
<organism evidence="2 3">
    <name type="scientific">Wolfiporia cocos (strain MD-104)</name>
    <name type="common">Brown rot fungus</name>
    <dbReference type="NCBI Taxonomy" id="742152"/>
    <lineage>
        <taxon>Eukaryota</taxon>
        <taxon>Fungi</taxon>
        <taxon>Dikarya</taxon>
        <taxon>Basidiomycota</taxon>
        <taxon>Agaricomycotina</taxon>
        <taxon>Agaricomycetes</taxon>
        <taxon>Polyporales</taxon>
        <taxon>Phaeolaceae</taxon>
        <taxon>Wolfiporia</taxon>
    </lineage>
</organism>
<feature type="compositionally biased region" description="Low complexity" evidence="1">
    <location>
        <begin position="99"/>
        <end position="110"/>
    </location>
</feature>
<feature type="compositionally biased region" description="Low complexity" evidence="1">
    <location>
        <begin position="74"/>
        <end position="87"/>
    </location>
</feature>
<evidence type="ECO:0000313" key="3">
    <source>
        <dbReference type="Proteomes" id="UP000218811"/>
    </source>
</evidence>
<gene>
    <name evidence="2" type="ORF">WOLCODRAFT_98592</name>
</gene>
<feature type="compositionally biased region" description="Polar residues" evidence="1">
    <location>
        <begin position="262"/>
        <end position="273"/>
    </location>
</feature>
<reference evidence="2 3" key="1">
    <citation type="journal article" date="2012" name="Science">
        <title>The Paleozoic origin of enzymatic lignin decomposition reconstructed from 31 fungal genomes.</title>
        <authorList>
            <person name="Floudas D."/>
            <person name="Binder M."/>
            <person name="Riley R."/>
            <person name="Barry K."/>
            <person name="Blanchette R.A."/>
            <person name="Henrissat B."/>
            <person name="Martinez A.T."/>
            <person name="Otillar R."/>
            <person name="Spatafora J.W."/>
            <person name="Yadav J.S."/>
            <person name="Aerts A."/>
            <person name="Benoit I."/>
            <person name="Boyd A."/>
            <person name="Carlson A."/>
            <person name="Copeland A."/>
            <person name="Coutinho P.M."/>
            <person name="de Vries R.P."/>
            <person name="Ferreira P."/>
            <person name="Findley K."/>
            <person name="Foster B."/>
            <person name="Gaskell J."/>
            <person name="Glotzer D."/>
            <person name="Gorecki P."/>
            <person name="Heitman J."/>
            <person name="Hesse C."/>
            <person name="Hori C."/>
            <person name="Igarashi K."/>
            <person name="Jurgens J.A."/>
            <person name="Kallen N."/>
            <person name="Kersten P."/>
            <person name="Kohler A."/>
            <person name="Kuees U."/>
            <person name="Kumar T.K.A."/>
            <person name="Kuo A."/>
            <person name="LaButti K."/>
            <person name="Larrondo L.F."/>
            <person name="Lindquist E."/>
            <person name="Ling A."/>
            <person name="Lombard V."/>
            <person name="Lucas S."/>
            <person name="Lundell T."/>
            <person name="Martin R."/>
            <person name="McLaughlin D.J."/>
            <person name="Morgenstern I."/>
            <person name="Morin E."/>
            <person name="Murat C."/>
            <person name="Nagy L.G."/>
            <person name="Nolan M."/>
            <person name="Ohm R.A."/>
            <person name="Patyshakuliyeva A."/>
            <person name="Rokas A."/>
            <person name="Ruiz-Duenas F.J."/>
            <person name="Sabat G."/>
            <person name="Salamov A."/>
            <person name="Samejima M."/>
            <person name="Schmutz J."/>
            <person name="Slot J.C."/>
            <person name="St John F."/>
            <person name="Stenlid J."/>
            <person name="Sun H."/>
            <person name="Sun S."/>
            <person name="Syed K."/>
            <person name="Tsang A."/>
            <person name="Wiebenga A."/>
            <person name="Young D."/>
            <person name="Pisabarro A."/>
            <person name="Eastwood D.C."/>
            <person name="Martin F."/>
            <person name="Cullen D."/>
            <person name="Grigoriev I.V."/>
            <person name="Hibbett D.S."/>
        </authorList>
    </citation>
    <scope>NUCLEOTIDE SEQUENCE [LARGE SCALE GENOMIC DNA]</scope>
    <source>
        <strain evidence="2 3">MD-104</strain>
    </source>
</reference>
<dbReference type="AlphaFoldDB" id="A0A2H3JVS3"/>
<feature type="compositionally biased region" description="Polar residues" evidence="1">
    <location>
        <begin position="1"/>
        <end position="13"/>
    </location>
</feature>
<feature type="compositionally biased region" description="Low complexity" evidence="1">
    <location>
        <begin position="915"/>
        <end position="926"/>
    </location>
</feature>
<feature type="compositionally biased region" description="Polar residues" evidence="1">
    <location>
        <begin position="170"/>
        <end position="181"/>
    </location>
</feature>
<protein>
    <submittedName>
        <fullName evidence="2">Uncharacterized protein</fullName>
    </submittedName>
</protein>
<accession>A0A2H3JVS3</accession>
<feature type="compositionally biased region" description="Polar residues" evidence="1">
    <location>
        <begin position="310"/>
        <end position="331"/>
    </location>
</feature>
<feature type="compositionally biased region" description="Polar residues" evidence="1">
    <location>
        <begin position="795"/>
        <end position="808"/>
    </location>
</feature>
<dbReference type="OMA" id="TERESQY"/>
<dbReference type="OrthoDB" id="3358078at2759"/>
<feature type="compositionally biased region" description="Polar residues" evidence="1">
    <location>
        <begin position="369"/>
        <end position="384"/>
    </location>
</feature>
<evidence type="ECO:0000256" key="1">
    <source>
        <dbReference type="SAM" id="MobiDB-lite"/>
    </source>
</evidence>
<evidence type="ECO:0000313" key="2">
    <source>
        <dbReference type="EMBL" id="PCH40257.1"/>
    </source>
</evidence>
<feature type="region of interest" description="Disordered" evidence="1">
    <location>
        <begin position="671"/>
        <end position="756"/>
    </location>
</feature>
<feature type="region of interest" description="Disordered" evidence="1">
    <location>
        <begin position="1"/>
        <end position="225"/>
    </location>
</feature>
<feature type="compositionally biased region" description="Basic and acidic residues" evidence="1">
    <location>
        <begin position="62"/>
        <end position="71"/>
    </location>
</feature>
<feature type="compositionally biased region" description="Polar residues" evidence="1">
    <location>
        <begin position="450"/>
        <end position="462"/>
    </location>
</feature>
<feature type="region of interest" description="Disordered" evidence="1">
    <location>
        <begin position="259"/>
        <end position="470"/>
    </location>
</feature>
<dbReference type="STRING" id="742152.A0A2H3JVS3"/>
<feature type="region of interest" description="Disordered" evidence="1">
    <location>
        <begin position="523"/>
        <end position="553"/>
    </location>
</feature>
<proteinExistence type="predicted"/>
<dbReference type="Proteomes" id="UP000218811">
    <property type="component" value="Unassembled WGS sequence"/>
</dbReference>